<proteinExistence type="inferred from homology"/>
<accession>A0A4R1KEC7</accession>
<dbReference type="GO" id="GO:0005737">
    <property type="term" value="C:cytoplasm"/>
    <property type="evidence" value="ECO:0007669"/>
    <property type="project" value="UniProtKB-SubCell"/>
</dbReference>
<reference evidence="4 5" key="1">
    <citation type="submission" date="2019-03" db="EMBL/GenBank/DDBJ databases">
        <title>Genomic Encyclopedia of Type Strains, Phase IV (KMG-IV): sequencing the most valuable type-strain genomes for metagenomic binning, comparative biology and taxonomic classification.</title>
        <authorList>
            <person name="Goeker M."/>
        </authorList>
    </citation>
    <scope>NUCLEOTIDE SEQUENCE [LARGE SCALE GENOMIC DNA]</scope>
    <source>
        <strain evidence="4 5">DSM 24984</strain>
    </source>
</reference>
<dbReference type="InterPro" id="IPR006015">
    <property type="entry name" value="Universal_stress_UspA"/>
</dbReference>
<feature type="domain" description="UspA" evidence="3">
    <location>
        <begin position="5"/>
        <end position="147"/>
    </location>
</feature>
<comment type="similarity">
    <text evidence="1 2">Belongs to the universal stress protein A family.</text>
</comment>
<keyword evidence="5" id="KW-1185">Reference proteome</keyword>
<evidence type="ECO:0000256" key="2">
    <source>
        <dbReference type="PIRNR" id="PIRNR006276"/>
    </source>
</evidence>
<name>A0A4R1KEC7_9BACT</name>
<dbReference type="Pfam" id="PF00582">
    <property type="entry name" value="Usp"/>
    <property type="match status" value="1"/>
</dbReference>
<dbReference type="CDD" id="cd00293">
    <property type="entry name" value="USP-like"/>
    <property type="match status" value="1"/>
</dbReference>
<evidence type="ECO:0000313" key="5">
    <source>
        <dbReference type="Proteomes" id="UP000294614"/>
    </source>
</evidence>
<dbReference type="AlphaFoldDB" id="A0A4R1KEC7"/>
<dbReference type="PANTHER" id="PTHR46268">
    <property type="entry name" value="STRESS RESPONSE PROTEIN NHAX"/>
    <property type="match status" value="1"/>
</dbReference>
<gene>
    <name evidence="4" type="ORF">C8D98_1003</name>
</gene>
<evidence type="ECO:0000256" key="1">
    <source>
        <dbReference type="ARBA" id="ARBA00008791"/>
    </source>
</evidence>
<dbReference type="SUPFAM" id="SSF52402">
    <property type="entry name" value="Adenine nucleotide alpha hydrolases-like"/>
    <property type="match status" value="1"/>
</dbReference>
<evidence type="ECO:0000259" key="3">
    <source>
        <dbReference type="Pfam" id="PF00582"/>
    </source>
</evidence>
<dbReference type="OrthoDB" id="9792500at2"/>
<dbReference type="EMBL" id="SMGG01000003">
    <property type="protein sequence ID" value="TCK62477.1"/>
    <property type="molecule type" value="Genomic_DNA"/>
</dbReference>
<comment type="subcellular location">
    <subcellularLocation>
        <location evidence="2">Cytoplasm</location>
    </subcellularLocation>
</comment>
<dbReference type="PRINTS" id="PR01438">
    <property type="entry name" value="UNVRSLSTRESS"/>
</dbReference>
<sequence length="152" mass="16785">MTINVKKILYPTDFSDPSAYALNYAAEMAKLFDAELELLHVMLDESQLVSFYLPQITVQNLAKDMEDGATAKLKDFIANAEVLKGVKYKYTMTKGIADEEIVRAAQASGADLIVIGTHGRTGFEHVLFGSTAEKVVRKAPCPVLTVRKKEED</sequence>
<dbReference type="Gene3D" id="3.40.50.620">
    <property type="entry name" value="HUPs"/>
    <property type="match status" value="1"/>
</dbReference>
<keyword evidence="2" id="KW-0963">Cytoplasm</keyword>
<dbReference type="Proteomes" id="UP000294614">
    <property type="component" value="Unassembled WGS sequence"/>
</dbReference>
<comment type="caution">
    <text evidence="4">The sequence shown here is derived from an EMBL/GenBank/DDBJ whole genome shotgun (WGS) entry which is preliminary data.</text>
</comment>
<dbReference type="InterPro" id="IPR014729">
    <property type="entry name" value="Rossmann-like_a/b/a_fold"/>
</dbReference>
<dbReference type="InterPro" id="IPR006016">
    <property type="entry name" value="UspA"/>
</dbReference>
<protein>
    <recommendedName>
        <fullName evidence="2">Universal stress protein</fullName>
    </recommendedName>
</protein>
<dbReference type="PIRSF" id="PIRSF006276">
    <property type="entry name" value="UspA"/>
    <property type="match status" value="1"/>
</dbReference>
<dbReference type="RefSeq" id="WP_132872568.1">
    <property type="nucleotide sequence ID" value="NZ_JAJUHT010000004.1"/>
</dbReference>
<evidence type="ECO:0000313" key="4">
    <source>
        <dbReference type="EMBL" id="TCK62477.1"/>
    </source>
</evidence>
<organism evidence="4 5">
    <name type="scientific">Seleniivibrio woodruffii</name>
    <dbReference type="NCBI Taxonomy" id="1078050"/>
    <lineage>
        <taxon>Bacteria</taxon>
        <taxon>Pseudomonadati</taxon>
        <taxon>Deferribacterota</taxon>
        <taxon>Deferribacteres</taxon>
        <taxon>Deferribacterales</taxon>
        <taxon>Geovibrionaceae</taxon>
        <taxon>Seleniivibrio</taxon>
    </lineage>
</organism>
<dbReference type="PANTHER" id="PTHR46268:SF22">
    <property type="entry name" value="SENSOR PROTEIN KDPD-RELATED"/>
    <property type="match status" value="1"/>
</dbReference>